<evidence type="ECO:0000313" key="3">
    <source>
        <dbReference type="Proteomes" id="UP000031449"/>
    </source>
</evidence>
<gene>
    <name evidence="2" type="ORF">JMA_18130</name>
</gene>
<dbReference type="Gene3D" id="3.40.190.120">
    <property type="entry name" value="Osmoprotection protein (prox), domain 2"/>
    <property type="match status" value="1"/>
</dbReference>
<proteinExistence type="predicted"/>
<name>A0A0B5ALH3_9BACL</name>
<dbReference type="GO" id="GO:0022857">
    <property type="term" value="F:transmembrane transporter activity"/>
    <property type="evidence" value="ECO:0007669"/>
    <property type="project" value="InterPro"/>
</dbReference>
<dbReference type="GO" id="GO:0043190">
    <property type="term" value="C:ATP-binding cassette (ABC) transporter complex"/>
    <property type="evidence" value="ECO:0007669"/>
    <property type="project" value="InterPro"/>
</dbReference>
<organism evidence="2 3">
    <name type="scientific">Jeotgalibacillus malaysiensis</name>
    <dbReference type="NCBI Taxonomy" id="1508404"/>
    <lineage>
        <taxon>Bacteria</taxon>
        <taxon>Bacillati</taxon>
        <taxon>Bacillota</taxon>
        <taxon>Bacilli</taxon>
        <taxon>Bacillales</taxon>
        <taxon>Caryophanaceae</taxon>
        <taxon>Jeotgalibacillus</taxon>
    </lineage>
</organism>
<evidence type="ECO:0000313" key="2">
    <source>
        <dbReference type="EMBL" id="AJD91130.1"/>
    </source>
</evidence>
<dbReference type="Pfam" id="PF04069">
    <property type="entry name" value="OpuAC"/>
    <property type="match status" value="1"/>
</dbReference>
<feature type="domain" description="ABC-type glycine betaine transport system substrate-binding" evidence="1">
    <location>
        <begin position="33"/>
        <end position="296"/>
    </location>
</feature>
<dbReference type="PROSITE" id="PS51257">
    <property type="entry name" value="PROKAR_LIPOPROTEIN"/>
    <property type="match status" value="1"/>
</dbReference>
<accession>A0A0B5ALH3</accession>
<dbReference type="KEGG" id="jeo:JMA_18130"/>
<dbReference type="CDD" id="cd13528">
    <property type="entry name" value="PBP2_osmoprotectants"/>
    <property type="match status" value="1"/>
</dbReference>
<dbReference type="BioCyc" id="JESP1508404:G14D9-11068-MONOMER"/>
<dbReference type="AlphaFoldDB" id="A0A0B5ALH3"/>
<dbReference type="Proteomes" id="UP000031449">
    <property type="component" value="Chromosome"/>
</dbReference>
<evidence type="ECO:0000259" key="1">
    <source>
        <dbReference type="Pfam" id="PF04069"/>
    </source>
</evidence>
<dbReference type="Gene3D" id="3.40.190.10">
    <property type="entry name" value="Periplasmic binding protein-like II"/>
    <property type="match status" value="1"/>
</dbReference>
<dbReference type="InterPro" id="IPR007210">
    <property type="entry name" value="ABC_Gly_betaine_transp_sub-bd"/>
</dbReference>
<dbReference type="HOGENOM" id="CLU_038355_1_0_9"/>
<keyword evidence="3" id="KW-1185">Reference proteome</keyword>
<dbReference type="STRING" id="1508404.JMA_18130"/>
<protein>
    <recommendedName>
        <fullName evidence="1">ABC-type glycine betaine transport system substrate-binding domain-containing protein</fullName>
    </recommendedName>
</protein>
<dbReference type="SUPFAM" id="SSF53850">
    <property type="entry name" value="Periplasmic binding protein-like II"/>
    <property type="match status" value="1"/>
</dbReference>
<sequence length="304" mass="33557">MKHSKKVMGASLIAVSGLIAGCGSDGASGDASDPIIVAGKPWTEQYILPHILELYIEGNSDYEVELEEGLGEVSILTPSIENGDIDMYVEYTGTGLEAVLNEKADQGESSESVLERVREGYEERFEVTWLEPLGFENSYTMAYRSGEDVDASTYSELAEVSSDLVFGAPHSFYEREADGYDALVEAYGFEFTSAESFDASIMYDAVRTGEVDVIPAFTTDGRIERFDLVTTEDDQGFFPKYDAVPLVRQEILENYPELEEVMSGLAGQISEEEMQEMNAKVDIDGEDYRAVAEEFLLGKGLIEE</sequence>
<reference evidence="2 3" key="1">
    <citation type="submission" date="2014-08" db="EMBL/GenBank/DDBJ databases">
        <title>Complete genome of a marine bacteria Jeotgalibacillus malaysiensis.</title>
        <authorList>
            <person name="Yaakop A.S."/>
            <person name="Chan K.-G."/>
            <person name="Goh K.M."/>
        </authorList>
    </citation>
    <scope>NUCLEOTIDE SEQUENCE [LARGE SCALE GENOMIC DNA]</scope>
    <source>
        <strain evidence="2 3">D5</strain>
    </source>
</reference>
<dbReference type="EMBL" id="CP009416">
    <property type="protein sequence ID" value="AJD91130.1"/>
    <property type="molecule type" value="Genomic_DNA"/>
</dbReference>